<dbReference type="AlphaFoldDB" id="G7THB1"/>
<dbReference type="KEGG" id="xor:XOC_1314"/>
<name>G7THB1_XANOB</name>
<proteinExistence type="predicted"/>
<accession>G7THB1</accession>
<evidence type="ECO:0000313" key="2">
    <source>
        <dbReference type="Proteomes" id="UP000008851"/>
    </source>
</evidence>
<dbReference type="Proteomes" id="UP000008851">
    <property type="component" value="Chromosome"/>
</dbReference>
<protein>
    <submittedName>
        <fullName evidence="1">Uncharacterized protein</fullName>
    </submittedName>
</protein>
<dbReference type="EMBL" id="CP003057">
    <property type="protein sequence ID" value="AEQ95499.1"/>
    <property type="molecule type" value="Genomic_DNA"/>
</dbReference>
<organism evidence="1 2">
    <name type="scientific">Xanthomonas oryzae pv. oryzicola (strain BLS256)</name>
    <dbReference type="NCBI Taxonomy" id="383407"/>
    <lineage>
        <taxon>Bacteria</taxon>
        <taxon>Pseudomonadati</taxon>
        <taxon>Pseudomonadota</taxon>
        <taxon>Gammaproteobacteria</taxon>
        <taxon>Lysobacterales</taxon>
        <taxon>Lysobacteraceae</taxon>
        <taxon>Xanthomonas</taxon>
    </lineage>
</organism>
<reference evidence="1 2" key="1">
    <citation type="journal article" date="2011" name="J. Bacteriol.">
        <title>Two new complete genome sequences offer insight into host and tissue specificity of plant pathogenic Xanthomonas spp.</title>
        <authorList>
            <person name="Bogdanove A.J."/>
            <person name="Koebnik R."/>
            <person name="Lu H."/>
            <person name="Furutani A."/>
            <person name="Angiuoli S.V."/>
            <person name="Patil P.B."/>
            <person name="Van Sluys M.A."/>
            <person name="Ryan R.P."/>
            <person name="Meyer D.F."/>
            <person name="Han S.W."/>
            <person name="Aparna G."/>
            <person name="Rajaram M."/>
            <person name="Delcher A.L."/>
            <person name="Phillippy A.M."/>
            <person name="Puiu D."/>
            <person name="Schatz M.C."/>
            <person name="Shumway M."/>
            <person name="Sommer D.D."/>
            <person name="Trapnell C."/>
            <person name="Benahmed F."/>
            <person name="Dimitrov G."/>
            <person name="Madupu R."/>
            <person name="Radune D."/>
            <person name="Sullivan S."/>
            <person name="Jha G."/>
            <person name="Ishihara H."/>
            <person name="Lee S.W."/>
            <person name="Pandey A."/>
            <person name="Sharma V."/>
            <person name="Sriariyanun M."/>
            <person name="Szurek B."/>
            <person name="Vera-Cruz C.M."/>
            <person name="Dorman K.S."/>
            <person name="Ronald P.C."/>
            <person name="Verdier V."/>
            <person name="Dow J.M."/>
            <person name="Sonti R.V."/>
            <person name="Tsuge S."/>
            <person name="Brendel V.P."/>
            <person name="Rabinowicz P.D."/>
            <person name="Leach J.E."/>
            <person name="White F.F."/>
            <person name="Salzberg S.L."/>
        </authorList>
    </citation>
    <scope>NUCLEOTIDE SEQUENCE [LARGE SCALE GENOMIC DNA]</scope>
    <source>
        <strain evidence="1 2">BLS256</strain>
    </source>
</reference>
<dbReference type="HOGENOM" id="CLU_3223907_0_0_6"/>
<evidence type="ECO:0000313" key="1">
    <source>
        <dbReference type="EMBL" id="AEQ95499.1"/>
    </source>
</evidence>
<gene>
    <name evidence="1" type="ORF">XOC_1314</name>
</gene>
<sequence length="44" mass="4773">MGNPGGSADVPALPRLFFRADAFCAQRRRRVAQTGGQQRQRGGD</sequence>